<evidence type="ECO:0000313" key="1">
    <source>
        <dbReference type="EMBL" id="CAA9502694.1"/>
    </source>
</evidence>
<dbReference type="EMBL" id="CADCWB010000009">
    <property type="protein sequence ID" value="CAA9502694.1"/>
    <property type="molecule type" value="Genomic_DNA"/>
</dbReference>
<sequence>MEVGMRKLVSLMLAVALGGCGGGDSSRTDNGAAVSVPQERQIAVRSAEQDRLHQLDEMGRNIGLKRAIQDSGLRCRRVLKSGYVQEHNKLSMWTASCDDRRNWGIFVGADGSAQVRPCAEMKQLGLPECRIAADPTGRTARAAAQGAQTPPQ</sequence>
<accession>A0A6J4SLY6</accession>
<reference evidence="1" key="1">
    <citation type="submission" date="2020-02" db="EMBL/GenBank/DDBJ databases">
        <authorList>
            <person name="Meier V. D."/>
        </authorList>
    </citation>
    <scope>NUCLEOTIDE SEQUENCE</scope>
    <source>
        <strain evidence="1">AVDCRST_MAG62</strain>
    </source>
</reference>
<dbReference type="PROSITE" id="PS51257">
    <property type="entry name" value="PROKAR_LIPOPROTEIN"/>
    <property type="match status" value="1"/>
</dbReference>
<gene>
    <name evidence="1" type="ORF">AVDCRST_MAG62-61</name>
</gene>
<proteinExistence type="predicted"/>
<name>A0A6J4SLY6_9SPHN</name>
<dbReference type="AlphaFoldDB" id="A0A6J4SLY6"/>
<organism evidence="1">
    <name type="scientific">uncultured Sphingomonas sp</name>
    <dbReference type="NCBI Taxonomy" id="158754"/>
    <lineage>
        <taxon>Bacteria</taxon>
        <taxon>Pseudomonadati</taxon>
        <taxon>Pseudomonadota</taxon>
        <taxon>Alphaproteobacteria</taxon>
        <taxon>Sphingomonadales</taxon>
        <taxon>Sphingomonadaceae</taxon>
        <taxon>Sphingomonas</taxon>
        <taxon>environmental samples</taxon>
    </lineage>
</organism>
<protein>
    <submittedName>
        <fullName evidence="1">Uncharacterized protein</fullName>
    </submittedName>
</protein>